<protein>
    <submittedName>
        <fullName evidence="2">DUF6162 family protein</fullName>
    </submittedName>
</protein>
<keyword evidence="3" id="KW-1185">Reference proteome</keyword>
<organism evidence="2 3">
    <name type="scientific">Marinobacter xestospongiae</name>
    <dbReference type="NCBI Taxonomy" id="994319"/>
    <lineage>
        <taxon>Bacteria</taxon>
        <taxon>Pseudomonadati</taxon>
        <taxon>Pseudomonadota</taxon>
        <taxon>Gammaproteobacteria</taxon>
        <taxon>Pseudomonadales</taxon>
        <taxon>Marinobacteraceae</taxon>
        <taxon>Marinobacter</taxon>
    </lineage>
</organism>
<keyword evidence="1" id="KW-0472">Membrane</keyword>
<name>A0ABU3VYI0_9GAMM</name>
<dbReference type="InterPro" id="IPR046160">
    <property type="entry name" value="DUF6162"/>
</dbReference>
<sequence>MTTVVVEPAGAGHETLWLLLAAGLILATAALVVGWHGRDHHVAELAPHQLDARRDLTAAEQGLYADLRVAYDELLFYAEAPAVAELADSGLPPFIADASAARRGHHRWQRLTLAGATDDGPAATAVVYYGETAEPEVAGSLLLAAPAADTEPSDVRVWLNREAGATLPASLMPADLAKSGWHLVVAQFDAGVTRERQ</sequence>
<evidence type="ECO:0000256" key="1">
    <source>
        <dbReference type="SAM" id="Phobius"/>
    </source>
</evidence>
<evidence type="ECO:0000313" key="2">
    <source>
        <dbReference type="EMBL" id="MDV2079324.1"/>
    </source>
</evidence>
<dbReference type="EMBL" id="JAWIIJ010000007">
    <property type="protein sequence ID" value="MDV2079324.1"/>
    <property type="molecule type" value="Genomic_DNA"/>
</dbReference>
<gene>
    <name evidence="2" type="ORF">RYS15_11540</name>
</gene>
<evidence type="ECO:0000313" key="3">
    <source>
        <dbReference type="Proteomes" id="UP001269819"/>
    </source>
</evidence>
<proteinExistence type="predicted"/>
<keyword evidence="1" id="KW-1133">Transmembrane helix</keyword>
<reference evidence="2 3" key="1">
    <citation type="submission" date="2023-10" db="EMBL/GenBank/DDBJ databases">
        <title>Characteristics and mechanism of a salt-tolerant marine origin heterotrophic nitrifying- aerobic denitrifying bacteria Marinobacter xestospongiae HN1.</title>
        <authorList>
            <person name="Qi R."/>
        </authorList>
    </citation>
    <scope>NUCLEOTIDE SEQUENCE [LARGE SCALE GENOMIC DNA]</scope>
    <source>
        <strain evidence="2 3">HN1</strain>
    </source>
</reference>
<accession>A0ABU3VYI0</accession>
<keyword evidence="1" id="KW-0812">Transmembrane</keyword>
<dbReference type="RefSeq" id="WP_316973905.1">
    <property type="nucleotide sequence ID" value="NZ_JAWIIJ010000007.1"/>
</dbReference>
<feature type="transmembrane region" description="Helical" evidence="1">
    <location>
        <begin position="16"/>
        <end position="35"/>
    </location>
</feature>
<comment type="caution">
    <text evidence="2">The sequence shown here is derived from an EMBL/GenBank/DDBJ whole genome shotgun (WGS) entry which is preliminary data.</text>
</comment>
<dbReference type="Pfam" id="PF19659">
    <property type="entry name" value="DUF6162"/>
    <property type="match status" value="1"/>
</dbReference>
<dbReference type="Proteomes" id="UP001269819">
    <property type="component" value="Unassembled WGS sequence"/>
</dbReference>